<evidence type="ECO:0000256" key="8">
    <source>
        <dbReference type="ARBA" id="ARBA00045670"/>
    </source>
</evidence>
<evidence type="ECO:0000313" key="12">
    <source>
        <dbReference type="Proteomes" id="UP000024376"/>
    </source>
</evidence>
<reference evidence="12" key="1">
    <citation type="journal article" date="2013" name="Ind. Biotechnol.">
        <title>Comparative genomics analysis of Trichoderma reesei strains.</title>
        <authorList>
            <person name="Koike H."/>
            <person name="Aerts A."/>
            <person name="LaButti K."/>
            <person name="Grigoriev I.V."/>
            <person name="Baker S.E."/>
        </authorList>
    </citation>
    <scope>NUCLEOTIDE SEQUENCE [LARGE SCALE GENOMIC DNA]</scope>
    <source>
        <strain evidence="12">ATCC 56765 / BCRC 32924 / NRRL 11460 / Rut C-30</strain>
    </source>
</reference>
<dbReference type="PANTHER" id="PTHR12804:SF0">
    <property type="entry name" value="SIGNAL PEPTIDASE COMPLEX SUBUNIT 3"/>
    <property type="match status" value="1"/>
</dbReference>
<gene>
    <name evidence="11" type="ORF">M419DRAFT_37219</name>
</gene>
<evidence type="ECO:0000256" key="9">
    <source>
        <dbReference type="PIRNR" id="PIRNR016089"/>
    </source>
</evidence>
<dbReference type="OrthoDB" id="10261524at2759"/>
<evidence type="ECO:0000256" key="10">
    <source>
        <dbReference type="SAM" id="MobiDB-lite"/>
    </source>
</evidence>
<evidence type="ECO:0000256" key="5">
    <source>
        <dbReference type="ARBA" id="ARBA00022968"/>
    </source>
</evidence>
<keyword evidence="3" id="KW-0812">Transmembrane</keyword>
<dbReference type="PIRSF" id="PIRSF016089">
    <property type="entry name" value="SPC22"/>
    <property type="match status" value="1"/>
</dbReference>
<evidence type="ECO:0000256" key="2">
    <source>
        <dbReference type="ARBA" id="ARBA00009289"/>
    </source>
</evidence>
<dbReference type="Proteomes" id="UP000024376">
    <property type="component" value="Unassembled WGS sequence"/>
</dbReference>
<evidence type="ECO:0000256" key="6">
    <source>
        <dbReference type="ARBA" id="ARBA00022989"/>
    </source>
</evidence>
<dbReference type="Pfam" id="PF04573">
    <property type="entry name" value="SPC22"/>
    <property type="match status" value="2"/>
</dbReference>
<dbReference type="KEGG" id="trr:M419DRAFT_37219"/>
<proteinExistence type="inferred from homology"/>
<keyword evidence="6" id="KW-1133">Transmembrane helix</keyword>
<feature type="compositionally biased region" description="Basic residues" evidence="10">
    <location>
        <begin position="227"/>
        <end position="236"/>
    </location>
</feature>
<dbReference type="GO" id="GO:0005787">
    <property type="term" value="C:signal peptidase complex"/>
    <property type="evidence" value="ECO:0007669"/>
    <property type="project" value="UniProtKB-UniRule"/>
</dbReference>
<keyword evidence="5" id="KW-0735">Signal-anchor</keyword>
<evidence type="ECO:0000256" key="7">
    <source>
        <dbReference type="ARBA" id="ARBA00023136"/>
    </source>
</evidence>
<comment type="function">
    <text evidence="8">Essential component of the signal peptidase complex (SPC) which catalyzes the cleavage of N-terminal signal sequences from nascent proteins as they are translocated into the lumen of the endoplasmic reticulum. Essential for the SPC catalytic activity, possibly by stabilizing and positioning the active center of the complex close to the lumenal surface. Essential for viability.</text>
</comment>
<protein>
    <recommendedName>
        <fullName evidence="9">Signal peptidase subunit 3</fullName>
    </recommendedName>
</protein>
<dbReference type="GO" id="GO:0006465">
    <property type="term" value="P:signal peptide processing"/>
    <property type="evidence" value="ECO:0007669"/>
    <property type="project" value="UniProtKB-UniRule"/>
</dbReference>
<accession>A0A024S4G2</accession>
<evidence type="ECO:0000256" key="1">
    <source>
        <dbReference type="ARBA" id="ARBA00004648"/>
    </source>
</evidence>
<dbReference type="EMBL" id="KI911154">
    <property type="protein sequence ID" value="ETR99947.1"/>
    <property type="molecule type" value="Genomic_DNA"/>
</dbReference>
<dbReference type="HOGENOM" id="CLU_068714_0_0_1"/>
<dbReference type="GO" id="GO:0045047">
    <property type="term" value="P:protein targeting to ER"/>
    <property type="evidence" value="ECO:0007669"/>
    <property type="project" value="TreeGrafter"/>
</dbReference>
<feature type="region of interest" description="Disordered" evidence="10">
    <location>
        <begin position="214"/>
        <end position="236"/>
    </location>
</feature>
<evidence type="ECO:0000313" key="11">
    <source>
        <dbReference type="EMBL" id="ETR99947.1"/>
    </source>
</evidence>
<keyword evidence="7 9" id="KW-0472">Membrane</keyword>
<name>A0A024S4G2_HYPJR</name>
<keyword evidence="4 9" id="KW-0256">Endoplasmic reticulum</keyword>
<dbReference type="PANTHER" id="PTHR12804">
    <property type="entry name" value="MICROSOMAL SIGNAL PEPTIDASE 23 KD SUBUNIT SPC22/23"/>
    <property type="match status" value="1"/>
</dbReference>
<dbReference type="AlphaFoldDB" id="A0A024S4G2"/>
<comment type="subcellular location">
    <subcellularLocation>
        <location evidence="1">Endoplasmic reticulum membrane</location>
        <topology evidence="1">Single-pass type II membrane protein</topology>
    </subcellularLocation>
</comment>
<sequence length="236" mass="26162">MHSSFTRLQNVFGFFTTVAFVLGAFIAATDLGAPRTPSGIIKTDNVQVVKGRPHYYSSKKEEYAIIRFSLEADLSSLFTWNTKQLFVYVTADWTGPDNANNSAVIWDSIITNPSADHLQNLGPVAMKKLKRSAEGKSIAPERGLLKLKNQKPKYQITHPSGKIAETPDVTLRLHYNVQPWVGLLTWNMDKPFGVWKAMSGGVSDYFTLPALKTKDSKAKDAKEKAGAKSKTKSKKP</sequence>
<dbReference type="InterPro" id="IPR007653">
    <property type="entry name" value="SPC3"/>
</dbReference>
<feature type="compositionally biased region" description="Basic and acidic residues" evidence="10">
    <location>
        <begin position="214"/>
        <end position="226"/>
    </location>
</feature>
<evidence type="ECO:0000256" key="3">
    <source>
        <dbReference type="ARBA" id="ARBA00022692"/>
    </source>
</evidence>
<comment type="similarity">
    <text evidence="2 9">Belongs to the SPCS3 family.</text>
</comment>
<evidence type="ECO:0000256" key="4">
    <source>
        <dbReference type="ARBA" id="ARBA00022824"/>
    </source>
</evidence>
<organism evidence="11 12">
    <name type="scientific">Hypocrea jecorina (strain ATCC 56765 / BCRC 32924 / NRRL 11460 / Rut C-30)</name>
    <name type="common">Trichoderma reesei</name>
    <dbReference type="NCBI Taxonomy" id="1344414"/>
    <lineage>
        <taxon>Eukaryota</taxon>
        <taxon>Fungi</taxon>
        <taxon>Dikarya</taxon>
        <taxon>Ascomycota</taxon>
        <taxon>Pezizomycotina</taxon>
        <taxon>Sordariomycetes</taxon>
        <taxon>Hypocreomycetidae</taxon>
        <taxon>Hypocreales</taxon>
        <taxon>Hypocreaceae</taxon>
        <taxon>Trichoderma</taxon>
    </lineage>
</organism>